<feature type="transmembrane region" description="Helical" evidence="1">
    <location>
        <begin position="6"/>
        <end position="28"/>
    </location>
</feature>
<keyword evidence="1" id="KW-0472">Membrane</keyword>
<dbReference type="InterPro" id="IPR008473">
    <property type="entry name" value="Phage_holin_3_7"/>
</dbReference>
<keyword evidence="1" id="KW-0812">Transmembrane</keyword>
<dbReference type="Pfam" id="PF05449">
    <property type="entry name" value="Phage_holin_3_7"/>
    <property type="match status" value="1"/>
</dbReference>
<dbReference type="EMBL" id="BBMZ01000026">
    <property type="protein sequence ID" value="GAL60004.1"/>
    <property type="molecule type" value="Genomic_DNA"/>
</dbReference>
<feature type="transmembrane region" description="Helical" evidence="1">
    <location>
        <begin position="35"/>
        <end position="55"/>
    </location>
</feature>
<dbReference type="STRING" id="1115515.EV102420_26_00240"/>
<evidence type="ECO:0000313" key="3">
    <source>
        <dbReference type="Proteomes" id="UP000029462"/>
    </source>
</evidence>
<sequence>MSIFYFSYMINILVAGMIIAKIVFTCVVPSAHHPAYSWVTWVLAVACSALIVWILQGHLRLAEIAQAIINVLFCTALFSADGDLAFLIKGKRR</sequence>
<name>A0A090V9M7_PSEVU</name>
<dbReference type="AlphaFoldDB" id="A0A090V9M7"/>
<evidence type="ECO:0000256" key="1">
    <source>
        <dbReference type="SAM" id="Phobius"/>
    </source>
</evidence>
<keyword evidence="3" id="KW-1185">Reference proteome</keyword>
<keyword evidence="1" id="KW-1133">Transmembrane helix</keyword>
<dbReference type="RefSeq" id="WP_042394750.1">
    <property type="nucleotide sequence ID" value="NZ_BBMZ01000026.1"/>
</dbReference>
<organism evidence="2 3">
    <name type="scientific">Pseudescherichia vulneris NBRC 102420</name>
    <dbReference type="NCBI Taxonomy" id="1115515"/>
    <lineage>
        <taxon>Bacteria</taxon>
        <taxon>Pseudomonadati</taxon>
        <taxon>Pseudomonadota</taxon>
        <taxon>Gammaproteobacteria</taxon>
        <taxon>Enterobacterales</taxon>
        <taxon>Enterobacteriaceae</taxon>
        <taxon>Pseudescherichia</taxon>
    </lineage>
</organism>
<accession>A0A090V9M7</accession>
<dbReference type="Proteomes" id="UP000029462">
    <property type="component" value="Unassembled WGS sequence"/>
</dbReference>
<reference evidence="2 3" key="1">
    <citation type="submission" date="2014-09" db="EMBL/GenBank/DDBJ databases">
        <title>Whole genome shotgun sequence of Escherichia vulneris NBRC 102420.</title>
        <authorList>
            <person name="Yoshida Y."/>
            <person name="Hosoyama A."/>
            <person name="Tsuchikane K."/>
            <person name="Ohji S."/>
            <person name="Ichikawa N."/>
            <person name="Kimura A."/>
            <person name="Yamazoe A."/>
            <person name="Ezaki T."/>
            <person name="Fujita N."/>
        </authorList>
    </citation>
    <scope>NUCLEOTIDE SEQUENCE [LARGE SCALE GENOMIC DNA]</scope>
    <source>
        <strain evidence="2 3">NBRC 102420</strain>
    </source>
</reference>
<feature type="transmembrane region" description="Helical" evidence="1">
    <location>
        <begin position="67"/>
        <end position="88"/>
    </location>
</feature>
<evidence type="ECO:0008006" key="4">
    <source>
        <dbReference type="Google" id="ProtNLM"/>
    </source>
</evidence>
<comment type="caution">
    <text evidence="2">The sequence shown here is derived from an EMBL/GenBank/DDBJ whole genome shotgun (WGS) entry which is preliminary data.</text>
</comment>
<dbReference type="OrthoDB" id="6455699at2"/>
<gene>
    <name evidence="2" type="ORF">EV102420_26_00240</name>
</gene>
<evidence type="ECO:0000313" key="2">
    <source>
        <dbReference type="EMBL" id="GAL60004.1"/>
    </source>
</evidence>
<proteinExistence type="predicted"/>
<protein>
    <recommendedName>
        <fullName evidence="4">Phage holin</fullName>
    </recommendedName>
</protein>